<gene>
    <name evidence="1" type="ORF">K431DRAFT_97966</name>
</gene>
<evidence type="ECO:0000313" key="2">
    <source>
        <dbReference type="Proteomes" id="UP000799441"/>
    </source>
</evidence>
<reference evidence="1" key="1">
    <citation type="journal article" date="2020" name="Stud. Mycol.">
        <title>101 Dothideomycetes genomes: a test case for predicting lifestyles and emergence of pathogens.</title>
        <authorList>
            <person name="Haridas S."/>
            <person name="Albert R."/>
            <person name="Binder M."/>
            <person name="Bloem J."/>
            <person name="Labutti K."/>
            <person name="Salamov A."/>
            <person name="Andreopoulos B."/>
            <person name="Baker S."/>
            <person name="Barry K."/>
            <person name="Bills G."/>
            <person name="Bluhm B."/>
            <person name="Cannon C."/>
            <person name="Castanera R."/>
            <person name="Culley D."/>
            <person name="Daum C."/>
            <person name="Ezra D."/>
            <person name="Gonzalez J."/>
            <person name="Henrissat B."/>
            <person name="Kuo A."/>
            <person name="Liang C."/>
            <person name="Lipzen A."/>
            <person name="Lutzoni F."/>
            <person name="Magnuson J."/>
            <person name="Mondo S."/>
            <person name="Nolan M."/>
            <person name="Ohm R."/>
            <person name="Pangilinan J."/>
            <person name="Park H.-J."/>
            <person name="Ramirez L."/>
            <person name="Alfaro M."/>
            <person name="Sun H."/>
            <person name="Tritt A."/>
            <person name="Yoshinaga Y."/>
            <person name="Zwiers L.-H."/>
            <person name="Turgeon B."/>
            <person name="Goodwin S."/>
            <person name="Spatafora J."/>
            <person name="Crous P."/>
            <person name="Grigoriev I."/>
        </authorList>
    </citation>
    <scope>NUCLEOTIDE SEQUENCE</scope>
    <source>
        <strain evidence="1">CBS 116435</strain>
    </source>
</reference>
<name>A0A9P4UTW8_9PEZI</name>
<organism evidence="1 2">
    <name type="scientific">Polychaeton citri CBS 116435</name>
    <dbReference type="NCBI Taxonomy" id="1314669"/>
    <lineage>
        <taxon>Eukaryota</taxon>
        <taxon>Fungi</taxon>
        <taxon>Dikarya</taxon>
        <taxon>Ascomycota</taxon>
        <taxon>Pezizomycotina</taxon>
        <taxon>Dothideomycetes</taxon>
        <taxon>Dothideomycetidae</taxon>
        <taxon>Capnodiales</taxon>
        <taxon>Capnodiaceae</taxon>
        <taxon>Polychaeton</taxon>
    </lineage>
</organism>
<accession>A0A9P4UTW8</accession>
<dbReference type="AlphaFoldDB" id="A0A9P4UTW8"/>
<evidence type="ECO:0000313" key="1">
    <source>
        <dbReference type="EMBL" id="KAF2725113.1"/>
    </source>
</evidence>
<keyword evidence="2" id="KW-1185">Reference proteome</keyword>
<proteinExistence type="predicted"/>
<dbReference type="EMBL" id="MU003768">
    <property type="protein sequence ID" value="KAF2725113.1"/>
    <property type="molecule type" value="Genomic_DNA"/>
</dbReference>
<protein>
    <submittedName>
        <fullName evidence="1">Uncharacterized protein</fullName>
    </submittedName>
</protein>
<comment type="caution">
    <text evidence="1">The sequence shown here is derived from an EMBL/GenBank/DDBJ whole genome shotgun (WGS) entry which is preliminary data.</text>
</comment>
<dbReference type="Proteomes" id="UP000799441">
    <property type="component" value="Unassembled WGS sequence"/>
</dbReference>
<sequence length="154" mass="16880">MARLNCPTFSTTLAHRSSRFAILHLHPTRYLGDDDPHGSTAQLGPSSITGHHQPARLPALETRYNRFETLSLKCSSMPAASLQSSAWHPIHAQSFPRFKLNLLGGGGGGFFRFAMSTDAHGQAFALLEHEVHCQVMTQRSRGSPPMCCSLLALR</sequence>